<proteinExistence type="predicted"/>
<dbReference type="KEGG" id="pry:Prubr_68730"/>
<organism evidence="4 5">
    <name type="scientific">Polymorphospora rubra</name>
    <dbReference type="NCBI Taxonomy" id="338584"/>
    <lineage>
        <taxon>Bacteria</taxon>
        <taxon>Bacillati</taxon>
        <taxon>Actinomycetota</taxon>
        <taxon>Actinomycetes</taxon>
        <taxon>Micromonosporales</taxon>
        <taxon>Micromonosporaceae</taxon>
        <taxon>Polymorphospora</taxon>
    </lineage>
</organism>
<dbReference type="EMBL" id="AP023359">
    <property type="protein sequence ID" value="BCJ69852.1"/>
    <property type="molecule type" value="Genomic_DNA"/>
</dbReference>
<feature type="chain" id="PRO_5032745099" description="Agd3 CBM87 domain-containing protein" evidence="2">
    <location>
        <begin position="32"/>
        <end position="729"/>
    </location>
</feature>
<gene>
    <name evidence="4" type="ORF">Prubr_68730</name>
</gene>
<feature type="region of interest" description="Disordered" evidence="1">
    <location>
        <begin position="29"/>
        <end position="83"/>
    </location>
</feature>
<evidence type="ECO:0000313" key="5">
    <source>
        <dbReference type="Proteomes" id="UP000680866"/>
    </source>
</evidence>
<name>A0A810N8A9_9ACTN</name>
<evidence type="ECO:0000313" key="4">
    <source>
        <dbReference type="EMBL" id="BCJ69852.1"/>
    </source>
</evidence>
<dbReference type="InterPro" id="IPR056827">
    <property type="entry name" value="CBM87_Agd3"/>
</dbReference>
<keyword evidence="2" id="KW-0732">Signal</keyword>
<dbReference type="Pfam" id="PF25116">
    <property type="entry name" value="CBM87_Agd3"/>
    <property type="match status" value="1"/>
</dbReference>
<evidence type="ECO:0000256" key="1">
    <source>
        <dbReference type="SAM" id="MobiDB-lite"/>
    </source>
</evidence>
<dbReference type="AlphaFoldDB" id="A0A810N8A9"/>
<sequence length="729" mass="78342">MVPTRRARRLAVGCVALLTSTALLSVTPAQAHNPVRPGGDPPVGATKPKPNRPPVGVGERPEVARPTPTPPAPLPKVSGSVPIDKGLRIAPGPGTRQASPDGRAATNAVTDKVGVRALVIALDSADFGLATWKKTLDRVGAAYDVLLAGSTPLTAANLINPDGTGRYSAILLSSASLLYSDNGNWTSAFDGTEWNTLWAYERDYAVRQAVLYASYGTYPEDYCLQGVSEGGVGATPLVSQLTTAGSQIFDYLKTNAQVPITDSYVYRNSVRAGCTATPVLTGGGNTLGVLSPSTDGRQRLALSFTSNEYLLQADLLVYGLFRWASRGLFLGDQRHYLNVDVDDWFNSADHYQANGTVVPDGFSMSAHDAYNTYLRQTALRSRYPLANNFTINMAYNGGDADLTAPSTCYPNGTVAQLTATTRCLSPRFRWLNHTLTHPEMNHTNYATSYAEVNNNVTVGGTLGLTVDRTVLKTGEYSGLGVYHPDPDNDVDPPTDYGLEASNPAFLLASRNAGVKYLHGNMSFPSHQPSCFNCAIAHPLEPSLWVVPDWPTNIAYHTTTPAEQTHFYNSFYGPNGKFPFWPTDRTYAQMLSYETDVALSHMTSGSLYTHTFHIANLRNYGSGKTLLDDWLDSLLAKYSNYYKVPVLNPDWGTLGALSAARTNHFARLAGGANAVWDRATNQVTVTSPTAGTVTVSGARTTGFSTYGTDVSAPVTLTAGGTVTFTPSLRP</sequence>
<evidence type="ECO:0000259" key="3">
    <source>
        <dbReference type="Pfam" id="PF25116"/>
    </source>
</evidence>
<feature type="domain" description="Agd3 CBM87" evidence="3">
    <location>
        <begin position="116"/>
        <end position="281"/>
    </location>
</feature>
<keyword evidence="5" id="KW-1185">Reference proteome</keyword>
<accession>A0A810N8A9</accession>
<evidence type="ECO:0000256" key="2">
    <source>
        <dbReference type="SAM" id="SignalP"/>
    </source>
</evidence>
<dbReference type="Proteomes" id="UP000680866">
    <property type="component" value="Chromosome"/>
</dbReference>
<feature type="signal peptide" evidence="2">
    <location>
        <begin position="1"/>
        <end position="31"/>
    </location>
</feature>
<protein>
    <recommendedName>
        <fullName evidence="3">Agd3 CBM87 domain-containing protein</fullName>
    </recommendedName>
</protein>
<dbReference type="RefSeq" id="WP_212819400.1">
    <property type="nucleotide sequence ID" value="NZ_AP023359.1"/>
</dbReference>
<reference evidence="4" key="1">
    <citation type="submission" date="2020-08" db="EMBL/GenBank/DDBJ databases">
        <title>Whole genome shotgun sequence of Polymorphospora rubra NBRC 101157.</title>
        <authorList>
            <person name="Komaki H."/>
            <person name="Tamura T."/>
        </authorList>
    </citation>
    <scope>NUCLEOTIDE SEQUENCE</scope>
    <source>
        <strain evidence="4">NBRC 101157</strain>
    </source>
</reference>